<keyword evidence="1" id="KW-0805">Transcription regulation</keyword>
<gene>
    <name evidence="6" type="ORF">GIL414_LOCUS85734</name>
</gene>
<proteinExistence type="predicted"/>
<organism evidence="6 7">
    <name type="scientific">Rotaria magnacalcarata</name>
    <dbReference type="NCBI Taxonomy" id="392030"/>
    <lineage>
        <taxon>Eukaryota</taxon>
        <taxon>Metazoa</taxon>
        <taxon>Spiralia</taxon>
        <taxon>Gnathifera</taxon>
        <taxon>Rotifera</taxon>
        <taxon>Eurotatoria</taxon>
        <taxon>Bdelloidea</taxon>
        <taxon>Philodinida</taxon>
        <taxon>Philodinidae</taxon>
        <taxon>Rotaria</taxon>
    </lineage>
</organism>
<feature type="domain" description="NR LBD" evidence="5">
    <location>
        <begin position="3"/>
        <end position="163"/>
    </location>
</feature>
<evidence type="ECO:0000313" key="6">
    <source>
        <dbReference type="EMBL" id="CAF5223735.1"/>
    </source>
</evidence>
<feature type="non-terminal residue" evidence="6">
    <location>
        <position position="1"/>
    </location>
</feature>
<evidence type="ECO:0000256" key="4">
    <source>
        <dbReference type="SAM" id="MobiDB-lite"/>
    </source>
</evidence>
<evidence type="ECO:0000313" key="7">
    <source>
        <dbReference type="Proteomes" id="UP000681720"/>
    </source>
</evidence>
<dbReference type="PROSITE" id="PS51843">
    <property type="entry name" value="NR_LBD"/>
    <property type="match status" value="1"/>
</dbReference>
<feature type="region of interest" description="Disordered" evidence="4">
    <location>
        <begin position="1"/>
        <end position="41"/>
    </location>
</feature>
<dbReference type="AlphaFoldDB" id="A0A8S3JZS0"/>
<dbReference type="Pfam" id="PF00104">
    <property type="entry name" value="Hormone_recep"/>
    <property type="match status" value="1"/>
</dbReference>
<dbReference type="PANTHER" id="PTHR24083">
    <property type="entry name" value="NUCLEAR HORMONE RECEPTOR"/>
    <property type="match status" value="1"/>
</dbReference>
<comment type="caution">
    <text evidence="6">The sequence shown here is derived from an EMBL/GenBank/DDBJ whole genome shotgun (WGS) entry which is preliminary data.</text>
</comment>
<accession>A0A8S3JZS0</accession>
<dbReference type="Gene3D" id="1.10.565.10">
    <property type="entry name" value="Retinoid X Receptor"/>
    <property type="match status" value="1"/>
</dbReference>
<evidence type="ECO:0000259" key="5">
    <source>
        <dbReference type="PROSITE" id="PS51843"/>
    </source>
</evidence>
<evidence type="ECO:0000256" key="3">
    <source>
        <dbReference type="ARBA" id="ARBA00023170"/>
    </source>
</evidence>
<dbReference type="PRINTS" id="PR00398">
    <property type="entry name" value="STRDHORMONER"/>
</dbReference>
<feature type="non-terminal residue" evidence="6">
    <location>
        <position position="163"/>
    </location>
</feature>
<name>A0A8S3JZS0_9BILA</name>
<protein>
    <recommendedName>
        <fullName evidence="5">NR LBD domain-containing protein</fullName>
    </recommendedName>
</protein>
<sequence>RAEPYSFISNRLQSSSSSSSATPAAAGSSSNSNSSMSSENNPNIMSMDNACELAASLLFGAVEWARNIPFFRELPLNDQCLLLQITWNELFLLNAGQCNMPIQATQLFILNSIHSNTIDTEKVQTYLDQTRKFQEQVEKFKLMHLDHAEYSCLKAIILFTPGK</sequence>
<dbReference type="InterPro" id="IPR001723">
    <property type="entry name" value="Nuclear_hrmn_rcpt"/>
</dbReference>
<dbReference type="EMBL" id="CAJOBJ010371736">
    <property type="protein sequence ID" value="CAF5223735.1"/>
    <property type="molecule type" value="Genomic_DNA"/>
</dbReference>
<dbReference type="InterPro" id="IPR050274">
    <property type="entry name" value="Nuclear_hormone_rcpt_NR2"/>
</dbReference>
<dbReference type="PRINTS" id="PR01282">
    <property type="entry name" value="COUPTNFACTOR"/>
</dbReference>
<dbReference type="InterPro" id="IPR035500">
    <property type="entry name" value="NHR-like_dom_sf"/>
</dbReference>
<dbReference type="InterPro" id="IPR000536">
    <property type="entry name" value="Nucl_hrmn_rcpt_lig-bd"/>
</dbReference>
<dbReference type="Proteomes" id="UP000681720">
    <property type="component" value="Unassembled WGS sequence"/>
</dbReference>
<keyword evidence="3" id="KW-0675">Receptor</keyword>
<keyword evidence="2" id="KW-0804">Transcription</keyword>
<reference evidence="6" key="1">
    <citation type="submission" date="2021-02" db="EMBL/GenBank/DDBJ databases">
        <authorList>
            <person name="Nowell W R."/>
        </authorList>
    </citation>
    <scope>NUCLEOTIDE SEQUENCE</scope>
</reference>
<dbReference type="SUPFAM" id="SSF48508">
    <property type="entry name" value="Nuclear receptor ligand-binding domain"/>
    <property type="match status" value="1"/>
</dbReference>
<evidence type="ECO:0000256" key="1">
    <source>
        <dbReference type="ARBA" id="ARBA00023015"/>
    </source>
</evidence>
<evidence type="ECO:0000256" key="2">
    <source>
        <dbReference type="ARBA" id="ARBA00023163"/>
    </source>
</evidence>